<accession>A0A1L3ESQ4</accession>
<gene>
    <name evidence="3" type="ORF">BJI69_08940</name>
</gene>
<feature type="domain" description="DUF4142" evidence="2">
    <location>
        <begin position="27"/>
        <end position="162"/>
    </location>
</feature>
<protein>
    <recommendedName>
        <fullName evidence="2">DUF4142 domain-containing protein</fullName>
    </recommendedName>
</protein>
<evidence type="ECO:0000259" key="2">
    <source>
        <dbReference type="Pfam" id="PF13628"/>
    </source>
</evidence>
<dbReference type="InterPro" id="IPR012347">
    <property type="entry name" value="Ferritin-like"/>
</dbReference>
<reference evidence="4" key="1">
    <citation type="submission" date="2016-09" db="EMBL/GenBank/DDBJ databases">
        <authorList>
            <person name="Lysoe E."/>
        </authorList>
    </citation>
    <scope>NUCLEOTIDE SEQUENCE [LARGE SCALE GENOMIC DNA]</scope>
    <source>
        <strain evidence="4">LJ96T</strain>
    </source>
</reference>
<evidence type="ECO:0000313" key="4">
    <source>
        <dbReference type="Proteomes" id="UP000182987"/>
    </source>
</evidence>
<dbReference type="PANTHER" id="PTHR38593:SF1">
    <property type="entry name" value="BLR2558 PROTEIN"/>
    <property type="match status" value="1"/>
</dbReference>
<sequence length="165" mass="17752">MRTFASLIIALFLAGTASAESARSSAADTDFVRKASSGNLTEIALGKLAADQASSDDVKKYAAQMVIDHSRSNEQLGKLAGSKGIQIATAPDVAQQQDIDRLKGLDGANFDRAYSDLMLRSHKLTSGLYELEATKGEDTEIRAFAHDTLPLLREHEKLADSLPPF</sequence>
<dbReference type="Proteomes" id="UP000182987">
    <property type="component" value="Chromosome"/>
</dbReference>
<dbReference type="Pfam" id="PF13628">
    <property type="entry name" value="DUF4142"/>
    <property type="match status" value="1"/>
</dbReference>
<name>A0A1L3ESQ4_9GAMM</name>
<dbReference type="PANTHER" id="PTHR38593">
    <property type="entry name" value="BLR2558 PROTEIN"/>
    <property type="match status" value="1"/>
</dbReference>
<dbReference type="InterPro" id="IPR025419">
    <property type="entry name" value="DUF4142"/>
</dbReference>
<feature type="signal peptide" evidence="1">
    <location>
        <begin position="1"/>
        <end position="19"/>
    </location>
</feature>
<keyword evidence="1" id="KW-0732">Signal</keyword>
<dbReference type="Gene3D" id="1.20.1260.10">
    <property type="match status" value="1"/>
</dbReference>
<dbReference type="EMBL" id="CP017480">
    <property type="protein sequence ID" value="APG04007.1"/>
    <property type="molecule type" value="Genomic_DNA"/>
</dbReference>
<dbReference type="KEGG" id="lrz:BJI69_08940"/>
<dbReference type="AlphaFoldDB" id="A0A1L3ESQ4"/>
<evidence type="ECO:0000256" key="1">
    <source>
        <dbReference type="SAM" id="SignalP"/>
    </source>
</evidence>
<keyword evidence="4" id="KW-1185">Reference proteome</keyword>
<dbReference type="OrthoDB" id="118677at2"/>
<dbReference type="STRING" id="1440763.BJI69_08940"/>
<evidence type="ECO:0000313" key="3">
    <source>
        <dbReference type="EMBL" id="APG04007.1"/>
    </source>
</evidence>
<proteinExistence type="predicted"/>
<dbReference type="RefSeq" id="WP_052767252.1">
    <property type="nucleotide sequence ID" value="NZ_CP017480.1"/>
</dbReference>
<organism evidence="3 4">
    <name type="scientific">Luteibacter rhizovicinus DSM 16549</name>
    <dbReference type="NCBI Taxonomy" id="1440763"/>
    <lineage>
        <taxon>Bacteria</taxon>
        <taxon>Pseudomonadati</taxon>
        <taxon>Pseudomonadota</taxon>
        <taxon>Gammaproteobacteria</taxon>
        <taxon>Lysobacterales</taxon>
        <taxon>Rhodanobacteraceae</taxon>
        <taxon>Luteibacter</taxon>
    </lineage>
</organism>
<feature type="chain" id="PRO_5009853187" description="DUF4142 domain-containing protein" evidence="1">
    <location>
        <begin position="20"/>
        <end position="165"/>
    </location>
</feature>